<dbReference type="PANTHER" id="PTHR40562">
    <property type="match status" value="1"/>
</dbReference>
<proteinExistence type="predicted"/>
<evidence type="ECO:0000256" key="4">
    <source>
        <dbReference type="ARBA" id="ARBA00023004"/>
    </source>
</evidence>
<dbReference type="AlphaFoldDB" id="A0A4Q7UQQ2"/>
<evidence type="ECO:0000256" key="1">
    <source>
        <dbReference type="ARBA" id="ARBA00022714"/>
    </source>
</evidence>
<dbReference type="SUPFAM" id="SSF50022">
    <property type="entry name" value="ISP domain"/>
    <property type="match status" value="1"/>
</dbReference>
<sequence>MTVTRALTDPATVASDPALEPRRSPETRPAARAGTEVTGWLYICPLEALQPGRGAAALVGDTQVAIFRMDGDVLHAVGNVDPYTGAAVISRGIVGDRGGVPTVASPVHKQAFGLDDGRALDDPSVTLGVYQTRVHGGDVAIGLR</sequence>
<dbReference type="GO" id="GO:0042128">
    <property type="term" value="P:nitrate assimilation"/>
    <property type="evidence" value="ECO:0007669"/>
    <property type="project" value="UniProtKB-KW"/>
</dbReference>
<keyword evidence="1" id="KW-0001">2Fe-2S</keyword>
<dbReference type="Proteomes" id="UP000291591">
    <property type="component" value="Unassembled WGS sequence"/>
</dbReference>
<evidence type="ECO:0000256" key="7">
    <source>
        <dbReference type="SAM" id="MobiDB-lite"/>
    </source>
</evidence>
<evidence type="ECO:0000256" key="5">
    <source>
        <dbReference type="ARBA" id="ARBA00023014"/>
    </source>
</evidence>
<dbReference type="EMBL" id="SHKL01000001">
    <property type="protein sequence ID" value="RZT84127.1"/>
    <property type="molecule type" value="Genomic_DNA"/>
</dbReference>
<evidence type="ECO:0000256" key="2">
    <source>
        <dbReference type="ARBA" id="ARBA00022723"/>
    </source>
</evidence>
<evidence type="ECO:0000313" key="9">
    <source>
        <dbReference type="EMBL" id="RZT84127.1"/>
    </source>
</evidence>
<dbReference type="Pfam" id="PF13806">
    <property type="entry name" value="Rieske_2"/>
    <property type="match status" value="1"/>
</dbReference>
<reference evidence="9 10" key="1">
    <citation type="submission" date="2019-02" db="EMBL/GenBank/DDBJ databases">
        <title>Sequencing the genomes of 1000 actinobacteria strains.</title>
        <authorList>
            <person name="Klenk H.-P."/>
        </authorList>
    </citation>
    <scope>NUCLEOTIDE SEQUENCE [LARGE SCALE GENOMIC DNA]</scope>
    <source>
        <strain evidence="9 10">DSM 45779</strain>
    </source>
</reference>
<dbReference type="NCBIfam" id="TIGR02378">
    <property type="entry name" value="nirD_assim_sml"/>
    <property type="match status" value="1"/>
</dbReference>
<protein>
    <submittedName>
        <fullName evidence="9">Nitrite reductase (NADH) small subunit</fullName>
    </submittedName>
</protein>
<dbReference type="GO" id="GO:0046872">
    <property type="term" value="F:metal ion binding"/>
    <property type="evidence" value="ECO:0007669"/>
    <property type="project" value="UniProtKB-KW"/>
</dbReference>
<dbReference type="CDD" id="cd03529">
    <property type="entry name" value="Rieske_NirD"/>
    <property type="match status" value="1"/>
</dbReference>
<dbReference type="InterPro" id="IPR012748">
    <property type="entry name" value="Rieske-like_NirD"/>
</dbReference>
<gene>
    <name evidence="9" type="ORF">EV383_0961</name>
</gene>
<dbReference type="RefSeq" id="WP_130288778.1">
    <property type="nucleotide sequence ID" value="NZ_SHKL01000001.1"/>
</dbReference>
<feature type="region of interest" description="Disordered" evidence="7">
    <location>
        <begin position="1"/>
        <end position="31"/>
    </location>
</feature>
<feature type="domain" description="Rieske" evidence="8">
    <location>
        <begin position="41"/>
        <end position="141"/>
    </location>
</feature>
<evidence type="ECO:0000256" key="6">
    <source>
        <dbReference type="ARBA" id="ARBA00023063"/>
    </source>
</evidence>
<organism evidence="9 10">
    <name type="scientific">Pseudonocardia sediminis</name>
    <dbReference type="NCBI Taxonomy" id="1397368"/>
    <lineage>
        <taxon>Bacteria</taxon>
        <taxon>Bacillati</taxon>
        <taxon>Actinomycetota</taxon>
        <taxon>Actinomycetes</taxon>
        <taxon>Pseudonocardiales</taxon>
        <taxon>Pseudonocardiaceae</taxon>
        <taxon>Pseudonocardia</taxon>
    </lineage>
</organism>
<dbReference type="GO" id="GO:0008942">
    <property type="term" value="F:nitrite reductase [NAD(P)H] activity"/>
    <property type="evidence" value="ECO:0007669"/>
    <property type="project" value="InterPro"/>
</dbReference>
<dbReference type="PROSITE" id="PS51300">
    <property type="entry name" value="NIRD"/>
    <property type="match status" value="1"/>
</dbReference>
<dbReference type="InterPro" id="IPR017881">
    <property type="entry name" value="NirD"/>
</dbReference>
<evidence type="ECO:0000256" key="3">
    <source>
        <dbReference type="ARBA" id="ARBA00023002"/>
    </source>
</evidence>
<keyword evidence="2" id="KW-0479">Metal-binding</keyword>
<accession>A0A4Q7UQQ2</accession>
<keyword evidence="10" id="KW-1185">Reference proteome</keyword>
<dbReference type="OrthoDB" id="3213360at2"/>
<dbReference type="InterPro" id="IPR036922">
    <property type="entry name" value="Rieske_2Fe-2S_sf"/>
</dbReference>
<dbReference type="GO" id="GO:0051537">
    <property type="term" value="F:2 iron, 2 sulfur cluster binding"/>
    <property type="evidence" value="ECO:0007669"/>
    <property type="project" value="UniProtKB-KW"/>
</dbReference>
<dbReference type="InterPro" id="IPR017941">
    <property type="entry name" value="Rieske_2Fe-2S"/>
</dbReference>
<dbReference type="GO" id="GO:0004497">
    <property type="term" value="F:monooxygenase activity"/>
    <property type="evidence" value="ECO:0007669"/>
    <property type="project" value="UniProtKB-ARBA"/>
</dbReference>
<dbReference type="GO" id="GO:0016705">
    <property type="term" value="F:oxidoreductase activity, acting on paired donors, with incorporation or reduction of molecular oxygen"/>
    <property type="evidence" value="ECO:0007669"/>
    <property type="project" value="UniProtKB-ARBA"/>
</dbReference>
<keyword evidence="5" id="KW-0411">Iron-sulfur</keyword>
<dbReference type="PROSITE" id="PS51296">
    <property type="entry name" value="RIESKE"/>
    <property type="match status" value="1"/>
</dbReference>
<comment type="caution">
    <text evidence="9">The sequence shown here is derived from an EMBL/GenBank/DDBJ whole genome shotgun (WGS) entry which is preliminary data.</text>
</comment>
<keyword evidence="4" id="KW-0408">Iron</keyword>
<keyword evidence="6" id="KW-0534">Nitrate assimilation</keyword>
<name>A0A4Q7UQQ2_PSEST</name>
<dbReference type="PANTHER" id="PTHR40562:SF1">
    <property type="entry name" value="NITRITE REDUCTASE (NADH) SMALL SUBUNIT"/>
    <property type="match status" value="1"/>
</dbReference>
<evidence type="ECO:0000313" key="10">
    <source>
        <dbReference type="Proteomes" id="UP000291591"/>
    </source>
</evidence>
<keyword evidence="3" id="KW-0560">Oxidoreductase</keyword>
<dbReference type="Gene3D" id="2.102.10.10">
    <property type="entry name" value="Rieske [2Fe-2S] iron-sulphur domain"/>
    <property type="match status" value="1"/>
</dbReference>
<evidence type="ECO:0000259" key="8">
    <source>
        <dbReference type="PROSITE" id="PS51296"/>
    </source>
</evidence>